<dbReference type="AlphaFoldDB" id="A0A8J6HJG9"/>
<accession>A0A8J6HJG9</accession>
<proteinExistence type="predicted"/>
<dbReference type="Gene3D" id="3.90.1200.10">
    <property type="match status" value="4"/>
</dbReference>
<dbReference type="InterPro" id="IPR011009">
    <property type="entry name" value="Kinase-like_dom_sf"/>
</dbReference>
<sequence length="1134" mass="131133">MCEQPDVKKVILHGDCWNNNFMFKHAVDNEILPVKVAMLDWQISKYSSPILDLSYFLFVCISKEDIEDLDEILRLYHKSLSSHLHRMGADSKKLYPLDTFLRDWKKYGKFGASMSSVLFKVCATDSDEVIDLAEAVENGGDVEENLDDFSLNILGNSEKGDGYAGDIVFVRLTSAIAHSPKEYNLVIKCSKRSETLRKSTTIKEAFTNEIYVYNTVLPVFTQFQRKHGIENPFDSVPKYYGKFTDENTEVLVFGNLKIVGYSLWNKKNPLTRKHINMVVEEYGKFHAISFAMQDQQPEKFQELSSKLVDIFKQTMTSSAVGDVYSKSFDEVCDLLKGDLDDETLITWKNLRKQVNYIFTEMCEQPDVKKVILHGDCWNNNFMFKHAADNEILPVKVVMLDWQISKYSSPILDLSYFLFACISKEDIEDLDEILRLYHKSLSSHLHRMGADSKKLYPLDTFLKDWKKYGKFGASMSSVLFKICATDSDEVIDLVEAVENGGDVGTAFSYDVKDKTSFKNRARHVFQRKNEIENPFNSVPKYYGKFMNENIEVLVFDDVKNAGYSLWNKKNPLTRRHINMVVEEYSKFHAISFAMQDQHPEQFEELSSGLQEVFKMFMKSTGLDGLLMKCIDEVYDLLKGDLDDSILIRWKNFKSQIDYIFYDMCKEPDVKKVIVHGDCWNNNYMFKYAADNQILPVEVAILDWQTSNHSSPIIDLSYFLFACISKEDIEDLDEILRLYHKSLTSHLSRMGADSNLLYPMDTFLQDWKKYSRFGAALSSIVFKVSATESEEVIDFNEATENGGNVSTAFSYDVKDKASYKNRARHVVNKRSEAFRKSMPIKEAFTNEIYVYDKVFPAFTQFQHKHGIENPFDSVPKYYGKFMDENTEKNPLTRKHINMVVEEYGKFHAFSFAMQDQQPDKFQELSSELQDIFKQFITLVSFQDMFTKSFDEVCDLLKDDLDNETLSTWNNFRNQVNYIFTEMCQQPDVKKVILHGDCWNNNFMFKHAGDNEILPVKVAILDWQKSKYSSPIVDLSFFLFTCISKEDIGDLDEILRLYHESLSSHLHRMGADSNKLYPLDTFLKDWKKFGRFGALMSNLSFKVCATDSDEVVDIAEAVENGGDIASAFVYDVKDIHI</sequence>
<dbReference type="Proteomes" id="UP000719412">
    <property type="component" value="Unassembled WGS sequence"/>
</dbReference>
<evidence type="ECO:0000313" key="3">
    <source>
        <dbReference type="Proteomes" id="UP000719412"/>
    </source>
</evidence>
<dbReference type="SUPFAM" id="SSF56112">
    <property type="entry name" value="Protein kinase-like (PK-like)"/>
    <property type="match status" value="4"/>
</dbReference>
<dbReference type="PANTHER" id="PTHR11012:SF30">
    <property type="entry name" value="PROTEIN KINASE-LIKE DOMAIN-CONTAINING"/>
    <property type="match status" value="1"/>
</dbReference>
<feature type="domain" description="CHK kinase-like" evidence="1">
    <location>
        <begin position="552"/>
        <end position="747"/>
    </location>
</feature>
<dbReference type="InterPro" id="IPR015897">
    <property type="entry name" value="CHK_kinase-like"/>
</dbReference>
<reference evidence="2" key="1">
    <citation type="journal article" date="2020" name="J Insects Food Feed">
        <title>The yellow mealworm (Tenebrio molitor) genome: a resource for the emerging insects as food and feed industry.</title>
        <authorList>
            <person name="Eriksson T."/>
            <person name="Andere A."/>
            <person name="Kelstrup H."/>
            <person name="Emery V."/>
            <person name="Picard C."/>
        </authorList>
    </citation>
    <scope>NUCLEOTIDE SEQUENCE</scope>
    <source>
        <strain evidence="2">Stoneville</strain>
        <tissue evidence="2">Whole head</tissue>
    </source>
</reference>
<dbReference type="EMBL" id="JABDTM020023413">
    <property type="protein sequence ID" value="KAH0815216.1"/>
    <property type="molecule type" value="Genomic_DNA"/>
</dbReference>
<feature type="domain" description="CHK kinase-like" evidence="1">
    <location>
        <begin position="879"/>
        <end position="1065"/>
    </location>
</feature>
<dbReference type="SMART" id="SM00587">
    <property type="entry name" value="CHK"/>
    <property type="match status" value="3"/>
</dbReference>
<dbReference type="PANTHER" id="PTHR11012">
    <property type="entry name" value="PROTEIN KINASE-LIKE DOMAIN-CONTAINING"/>
    <property type="match status" value="1"/>
</dbReference>
<protein>
    <recommendedName>
        <fullName evidence="1">CHK kinase-like domain-containing protein</fullName>
    </recommendedName>
</protein>
<dbReference type="InterPro" id="IPR004119">
    <property type="entry name" value="EcKL"/>
</dbReference>
<feature type="domain" description="CHK kinase-like" evidence="1">
    <location>
        <begin position="251"/>
        <end position="446"/>
    </location>
</feature>
<keyword evidence="3" id="KW-1185">Reference proteome</keyword>
<comment type="caution">
    <text evidence="2">The sequence shown here is derived from an EMBL/GenBank/DDBJ whole genome shotgun (WGS) entry which is preliminary data.</text>
</comment>
<evidence type="ECO:0000259" key="1">
    <source>
        <dbReference type="SMART" id="SM00587"/>
    </source>
</evidence>
<reference evidence="2" key="2">
    <citation type="submission" date="2021-08" db="EMBL/GenBank/DDBJ databases">
        <authorList>
            <person name="Eriksson T."/>
        </authorList>
    </citation>
    <scope>NUCLEOTIDE SEQUENCE</scope>
    <source>
        <strain evidence="2">Stoneville</strain>
        <tissue evidence="2">Whole head</tissue>
    </source>
</reference>
<gene>
    <name evidence="2" type="ORF">GEV33_007577</name>
</gene>
<name>A0A8J6HJG9_TENMO</name>
<dbReference type="Pfam" id="PF02958">
    <property type="entry name" value="EcKL"/>
    <property type="match status" value="4"/>
</dbReference>
<evidence type="ECO:0000313" key="2">
    <source>
        <dbReference type="EMBL" id="KAH0815216.1"/>
    </source>
</evidence>
<organism evidence="2 3">
    <name type="scientific">Tenebrio molitor</name>
    <name type="common">Yellow mealworm beetle</name>
    <dbReference type="NCBI Taxonomy" id="7067"/>
    <lineage>
        <taxon>Eukaryota</taxon>
        <taxon>Metazoa</taxon>
        <taxon>Ecdysozoa</taxon>
        <taxon>Arthropoda</taxon>
        <taxon>Hexapoda</taxon>
        <taxon>Insecta</taxon>
        <taxon>Pterygota</taxon>
        <taxon>Neoptera</taxon>
        <taxon>Endopterygota</taxon>
        <taxon>Coleoptera</taxon>
        <taxon>Polyphaga</taxon>
        <taxon>Cucujiformia</taxon>
        <taxon>Tenebrionidae</taxon>
        <taxon>Tenebrio</taxon>
    </lineage>
</organism>